<dbReference type="PANTHER" id="PTHR43048">
    <property type="entry name" value="METHYLMALONYL-COA EPIMERASE"/>
    <property type="match status" value="1"/>
</dbReference>
<evidence type="ECO:0000256" key="1">
    <source>
        <dbReference type="ARBA" id="ARBA00022723"/>
    </source>
</evidence>
<evidence type="ECO:0000259" key="2">
    <source>
        <dbReference type="PROSITE" id="PS51819"/>
    </source>
</evidence>
<dbReference type="GO" id="GO:0051213">
    <property type="term" value="F:dioxygenase activity"/>
    <property type="evidence" value="ECO:0007669"/>
    <property type="project" value="UniProtKB-KW"/>
</dbReference>
<dbReference type="Proteomes" id="UP000503162">
    <property type="component" value="Chromosome"/>
</dbReference>
<keyword evidence="3" id="KW-0223">Dioxygenase</keyword>
<keyword evidence="4" id="KW-1185">Reference proteome</keyword>
<dbReference type="InterPro" id="IPR004360">
    <property type="entry name" value="Glyas_Fos-R_dOase_dom"/>
</dbReference>
<gene>
    <name evidence="3" type="ORF">G9Q37_10800</name>
</gene>
<dbReference type="GO" id="GO:0046491">
    <property type="term" value="P:L-methylmalonyl-CoA metabolic process"/>
    <property type="evidence" value="ECO:0007669"/>
    <property type="project" value="TreeGrafter"/>
</dbReference>
<dbReference type="PROSITE" id="PS51819">
    <property type="entry name" value="VOC"/>
    <property type="match status" value="1"/>
</dbReference>
<dbReference type="InterPro" id="IPR037523">
    <property type="entry name" value="VOC_core"/>
</dbReference>
<evidence type="ECO:0000313" key="3">
    <source>
        <dbReference type="EMBL" id="QIM52600.1"/>
    </source>
</evidence>
<evidence type="ECO:0000313" key="4">
    <source>
        <dbReference type="Proteomes" id="UP000503162"/>
    </source>
</evidence>
<accession>A0A6G8II13</accession>
<dbReference type="GO" id="GO:0004493">
    <property type="term" value="F:methylmalonyl-CoA epimerase activity"/>
    <property type="evidence" value="ECO:0007669"/>
    <property type="project" value="TreeGrafter"/>
</dbReference>
<dbReference type="Gene3D" id="3.30.720.110">
    <property type="match status" value="1"/>
</dbReference>
<dbReference type="AlphaFoldDB" id="A0A6G8II13"/>
<dbReference type="KEGG" id="hcz:G9Q37_10800"/>
<dbReference type="PANTHER" id="PTHR43048:SF4">
    <property type="entry name" value="RING-CLEAVING DIOXYGENASE-RELATED"/>
    <property type="match status" value="1"/>
</dbReference>
<dbReference type="InterPro" id="IPR029068">
    <property type="entry name" value="Glyas_Bleomycin-R_OHBP_Dase"/>
</dbReference>
<sequence>MTLWTGIVTEHVNASRDFYTRLFGADVVYEGEGAWFVLLRLGERELAFMRPGLDTQAPIFQGAYGGQGMWLALDVDDAEAEHRRLVALGAPVVLPLRDEPWGDRHFVLRDPNGIGVDIVQRLAA</sequence>
<dbReference type="SUPFAM" id="SSF54593">
    <property type="entry name" value="Glyoxalase/Bleomycin resistance protein/Dihydroxybiphenyl dioxygenase"/>
    <property type="match status" value="1"/>
</dbReference>
<protein>
    <submittedName>
        <fullName evidence="3">Glyoxalase/bleomycin resistance/extradiol dioxygenase family protein</fullName>
    </submittedName>
</protein>
<proteinExistence type="predicted"/>
<dbReference type="GO" id="GO:0046872">
    <property type="term" value="F:metal ion binding"/>
    <property type="evidence" value="ECO:0007669"/>
    <property type="project" value="UniProtKB-KW"/>
</dbReference>
<keyword evidence="1" id="KW-0479">Metal-binding</keyword>
<organism evidence="3 4">
    <name type="scientific">Hydrogenophaga crocea</name>
    <dbReference type="NCBI Taxonomy" id="2716225"/>
    <lineage>
        <taxon>Bacteria</taxon>
        <taxon>Pseudomonadati</taxon>
        <taxon>Pseudomonadota</taxon>
        <taxon>Betaproteobacteria</taxon>
        <taxon>Burkholderiales</taxon>
        <taxon>Comamonadaceae</taxon>
        <taxon>Hydrogenophaga</taxon>
    </lineage>
</organism>
<dbReference type="EMBL" id="CP049989">
    <property type="protein sequence ID" value="QIM52600.1"/>
    <property type="molecule type" value="Genomic_DNA"/>
</dbReference>
<dbReference type="Pfam" id="PF00903">
    <property type="entry name" value="Glyoxalase"/>
    <property type="match status" value="1"/>
</dbReference>
<dbReference type="RefSeq" id="WP_166227202.1">
    <property type="nucleotide sequence ID" value="NZ_CP049989.1"/>
</dbReference>
<reference evidence="3 4" key="1">
    <citation type="submission" date="2020-03" db="EMBL/GenBank/DDBJ databases">
        <title>Hydrogenophaga sp. nov. isolated from cyanobacterial mat.</title>
        <authorList>
            <person name="Thorat V."/>
            <person name="Kirdat K."/>
            <person name="Tiwarekar B."/>
            <person name="Costa E.D."/>
            <person name="Yadav A."/>
        </authorList>
    </citation>
    <scope>NUCLEOTIDE SEQUENCE [LARGE SCALE GENOMIC DNA]</scope>
    <source>
        <strain evidence="3 4">BA0156</strain>
    </source>
</reference>
<name>A0A6G8II13_9BURK</name>
<dbReference type="Gene3D" id="3.30.720.120">
    <property type="match status" value="1"/>
</dbReference>
<dbReference type="InterPro" id="IPR051785">
    <property type="entry name" value="MMCE/EMCE_epimerase"/>
</dbReference>
<keyword evidence="3" id="KW-0560">Oxidoreductase</keyword>
<feature type="domain" description="VOC" evidence="2">
    <location>
        <begin position="1"/>
        <end position="121"/>
    </location>
</feature>